<accession>A0A1X6MUJ4</accession>
<evidence type="ECO:0000256" key="1">
    <source>
        <dbReference type="SAM" id="MobiDB-lite"/>
    </source>
</evidence>
<dbReference type="GeneID" id="36322031"/>
<feature type="compositionally biased region" description="Basic and acidic residues" evidence="1">
    <location>
        <begin position="581"/>
        <end position="592"/>
    </location>
</feature>
<evidence type="ECO:0000313" key="3">
    <source>
        <dbReference type="Proteomes" id="UP000194127"/>
    </source>
</evidence>
<feature type="region of interest" description="Disordered" evidence="1">
    <location>
        <begin position="1"/>
        <end position="46"/>
    </location>
</feature>
<dbReference type="GO" id="GO:0000964">
    <property type="term" value="P:mitochondrial RNA 5'-end processing"/>
    <property type="evidence" value="ECO:0007669"/>
    <property type="project" value="TreeGrafter"/>
</dbReference>
<evidence type="ECO:0000313" key="2">
    <source>
        <dbReference type="EMBL" id="OSX59896.1"/>
    </source>
</evidence>
<dbReference type="AlphaFoldDB" id="A0A1X6MUJ4"/>
<dbReference type="Pfam" id="PF08634">
    <property type="entry name" value="Pet127"/>
    <property type="match status" value="1"/>
</dbReference>
<dbReference type="PANTHER" id="PTHR31014">
    <property type="entry name" value="MITOCHONDRIAL TRANSLATION SYSTEM COMPONENT PET127-RELATED"/>
    <property type="match status" value="1"/>
</dbReference>
<organism evidence="2 3">
    <name type="scientific">Postia placenta MAD-698-R-SB12</name>
    <dbReference type="NCBI Taxonomy" id="670580"/>
    <lineage>
        <taxon>Eukaryota</taxon>
        <taxon>Fungi</taxon>
        <taxon>Dikarya</taxon>
        <taxon>Basidiomycota</taxon>
        <taxon>Agaricomycotina</taxon>
        <taxon>Agaricomycetes</taxon>
        <taxon>Polyporales</taxon>
        <taxon>Adustoporiaceae</taxon>
        <taxon>Rhodonia</taxon>
    </lineage>
</organism>
<dbReference type="PANTHER" id="PTHR31014:SF0">
    <property type="entry name" value="MITOCHONDRIAL TRANSLATION SYSTEM COMPONENT PET127-RELATED"/>
    <property type="match status" value="1"/>
</dbReference>
<feature type="compositionally biased region" description="Low complexity" evidence="1">
    <location>
        <begin position="681"/>
        <end position="691"/>
    </location>
</feature>
<feature type="compositionally biased region" description="Basic and acidic residues" evidence="1">
    <location>
        <begin position="600"/>
        <end position="616"/>
    </location>
</feature>
<feature type="region of interest" description="Disordered" evidence="1">
    <location>
        <begin position="653"/>
        <end position="739"/>
    </location>
</feature>
<feature type="compositionally biased region" description="Low complexity" evidence="1">
    <location>
        <begin position="656"/>
        <end position="667"/>
    </location>
</feature>
<dbReference type="EMBL" id="KZ110601">
    <property type="protein sequence ID" value="OSX59896.1"/>
    <property type="molecule type" value="Genomic_DNA"/>
</dbReference>
<gene>
    <name evidence="2" type="ORF">POSPLADRAFT_1035400</name>
</gene>
<feature type="compositionally biased region" description="Low complexity" evidence="1">
    <location>
        <begin position="714"/>
        <end position="739"/>
    </location>
</feature>
<dbReference type="STRING" id="670580.A0A1X6MUJ4"/>
<sequence length="739" mass="81542">MNADVTAGGNEDKDASLNFLSEKAATRSQGEESGNEGGAPLDARTEYLSYISGSPSSEIARHAPDYDRPQKLPFYKRRVTDLVPQAGMGKVPRLRHGLSTVLFTPGPQWLQEPRSGHWNFEQKLRDVPKVADFAFDRVSEFVTSSKDPELHRLAKEEGCIFAGSTSSLTGVLSQIYLLLSEEKPVNTSNLSAAFRRESRSFTPGQRMPVSIGLNYQDGVYATDSDVRHLGQEKSVTVLSQLGTMMEKFLTMSMKAFRRDFVSTSPGGPFVQSRAKDVYRQSLIVLEQYGKFAMRAQLDCRSPDLPGTGIFDIKTRAAVPIRYDLENYKDHLDYKIRTMQGDWESFEKEYYDLIRSAFLKYSFQARIGNMDGVFVAYHNTHETFGFQYIPLEEMDIRLFGHSQGHRIFYKCLGLLDAIFSEIVEYFPQKSVHCTWETRTIKKLGSVLHVWIEPKEWFGKIKPIVQLDINLTHYLANQRTSAHTAVGSVDKPCMSLSPLSVLIHANIGSLVQAAIRDNQHEAYKRQMLIYKFQLHPNEKVERGRDIDLTYIDESDANIAKDNSGVPESRSASTGGPVGKKEHKAKEERKGESKHAAAGAQKGETKRKLAEVPKGEQKTEAPTTDLSGHSSDAALDGRSECPSPLLHLLSEVIEGRVATSTPSGSTSNSSEDLVGPLPQPPESPSTVEPSSHSVLESTSGSSLDAHRALSATDTIHSDSASSPSSAISPSSGDASSSPKGPD</sequence>
<feature type="region of interest" description="Disordered" evidence="1">
    <location>
        <begin position="556"/>
        <end position="639"/>
    </location>
</feature>
<dbReference type="OrthoDB" id="10249045at2759"/>
<evidence type="ECO:0008006" key="4">
    <source>
        <dbReference type="Google" id="ProtNLM"/>
    </source>
</evidence>
<dbReference type="GO" id="GO:0005740">
    <property type="term" value="C:mitochondrial envelope"/>
    <property type="evidence" value="ECO:0007669"/>
    <property type="project" value="TreeGrafter"/>
</dbReference>
<dbReference type="RefSeq" id="XP_024336690.1">
    <property type="nucleotide sequence ID" value="XM_024477081.1"/>
</dbReference>
<dbReference type="Proteomes" id="UP000194127">
    <property type="component" value="Unassembled WGS sequence"/>
</dbReference>
<reference evidence="2 3" key="1">
    <citation type="submission" date="2017-04" db="EMBL/GenBank/DDBJ databases">
        <title>Genome Sequence of the Model Brown-Rot Fungus Postia placenta SB12.</title>
        <authorList>
            <consortium name="DOE Joint Genome Institute"/>
            <person name="Gaskell J."/>
            <person name="Kersten P."/>
            <person name="Larrondo L.F."/>
            <person name="Canessa P."/>
            <person name="Martinez D."/>
            <person name="Hibbett D."/>
            <person name="Schmoll M."/>
            <person name="Kubicek C.P."/>
            <person name="Martinez A.T."/>
            <person name="Yadav J."/>
            <person name="Master E."/>
            <person name="Magnuson J.K."/>
            <person name="James T."/>
            <person name="Yaver D."/>
            <person name="Berka R."/>
            <person name="Labutti K."/>
            <person name="Lipzen A."/>
            <person name="Aerts A."/>
            <person name="Barry K."/>
            <person name="Henrissat B."/>
            <person name="Blanchette R."/>
            <person name="Grigoriev I."/>
            <person name="Cullen D."/>
        </authorList>
    </citation>
    <scope>NUCLEOTIDE SEQUENCE [LARGE SCALE GENOMIC DNA]</scope>
    <source>
        <strain evidence="2 3">MAD-698-R-SB12</strain>
    </source>
</reference>
<protein>
    <recommendedName>
        <fullName evidence="4">Pet127-domain-containing protein</fullName>
    </recommendedName>
</protein>
<keyword evidence="3" id="KW-1185">Reference proteome</keyword>
<name>A0A1X6MUJ4_9APHY</name>
<dbReference type="InterPro" id="IPR013943">
    <property type="entry name" value="Pet127"/>
</dbReference>
<proteinExistence type="predicted"/>
<feature type="compositionally biased region" description="Polar residues" evidence="1">
    <location>
        <begin position="617"/>
        <end position="627"/>
    </location>
</feature>